<evidence type="ECO:0000259" key="2">
    <source>
        <dbReference type="Pfam" id="PF01343"/>
    </source>
</evidence>
<dbReference type="SUPFAM" id="SSF52096">
    <property type="entry name" value="ClpP/crotonase"/>
    <property type="match status" value="1"/>
</dbReference>
<feature type="domain" description="Peptidase S49" evidence="2">
    <location>
        <begin position="6"/>
        <end position="75"/>
    </location>
</feature>
<name>A0A0K2URB3_LEPSM</name>
<feature type="non-terminal residue" evidence="3">
    <location>
        <position position="117"/>
    </location>
</feature>
<dbReference type="InterPro" id="IPR002142">
    <property type="entry name" value="Peptidase_S49"/>
</dbReference>
<evidence type="ECO:0000256" key="1">
    <source>
        <dbReference type="ARBA" id="ARBA00008683"/>
    </source>
</evidence>
<evidence type="ECO:0000313" key="3">
    <source>
        <dbReference type="EMBL" id="CDW40281.1"/>
    </source>
</evidence>
<dbReference type="OrthoDB" id="284461at2759"/>
<dbReference type="PANTHER" id="PTHR42987">
    <property type="entry name" value="PEPTIDASE S49"/>
    <property type="match status" value="1"/>
</dbReference>
<reference evidence="3" key="1">
    <citation type="submission" date="2014-05" db="EMBL/GenBank/DDBJ databases">
        <authorList>
            <person name="Chronopoulou M."/>
        </authorList>
    </citation>
    <scope>NUCLEOTIDE SEQUENCE</scope>
    <source>
        <tissue evidence="3">Whole organism</tissue>
    </source>
</reference>
<dbReference type="Pfam" id="PF01343">
    <property type="entry name" value="Peptidase_S49"/>
    <property type="match status" value="1"/>
</dbReference>
<protein>
    <recommendedName>
        <fullName evidence="2">Peptidase S49 domain-containing protein</fullName>
    </recommendedName>
</protein>
<sequence>MDPFVSMTEDEKLRLKKILSDIHEPFKNHVRKARGSKLIQDEEQLFNGEFWTGQTAVDLGLADGVNNVNSWIKSVYGDKVNVNCIQGKSNPLSKLFGANSSSLFREELIESQLLALK</sequence>
<proteinExistence type="inferred from homology"/>
<dbReference type="AlphaFoldDB" id="A0A0K2URB3"/>
<comment type="similarity">
    <text evidence="1">Belongs to the peptidase S49 family.</text>
</comment>
<organism evidence="3">
    <name type="scientific">Lepeophtheirus salmonis</name>
    <name type="common">Salmon louse</name>
    <name type="synonym">Caligus salmonis</name>
    <dbReference type="NCBI Taxonomy" id="72036"/>
    <lineage>
        <taxon>Eukaryota</taxon>
        <taxon>Metazoa</taxon>
        <taxon>Ecdysozoa</taxon>
        <taxon>Arthropoda</taxon>
        <taxon>Crustacea</taxon>
        <taxon>Multicrustacea</taxon>
        <taxon>Hexanauplia</taxon>
        <taxon>Copepoda</taxon>
        <taxon>Siphonostomatoida</taxon>
        <taxon>Caligidae</taxon>
        <taxon>Lepeophtheirus</taxon>
    </lineage>
</organism>
<dbReference type="PANTHER" id="PTHR42987:SF8">
    <property type="entry name" value="PROTEINASE"/>
    <property type="match status" value="1"/>
</dbReference>
<dbReference type="InterPro" id="IPR029045">
    <property type="entry name" value="ClpP/crotonase-like_dom_sf"/>
</dbReference>
<accession>A0A0K2URB3</accession>
<dbReference type="GO" id="GO:0006508">
    <property type="term" value="P:proteolysis"/>
    <property type="evidence" value="ECO:0007669"/>
    <property type="project" value="InterPro"/>
</dbReference>
<dbReference type="GO" id="GO:0008233">
    <property type="term" value="F:peptidase activity"/>
    <property type="evidence" value="ECO:0007669"/>
    <property type="project" value="InterPro"/>
</dbReference>
<dbReference type="EMBL" id="HACA01022920">
    <property type="protein sequence ID" value="CDW40281.1"/>
    <property type="molecule type" value="Transcribed_RNA"/>
</dbReference>